<dbReference type="InterPro" id="IPR011009">
    <property type="entry name" value="Kinase-like_dom_sf"/>
</dbReference>
<evidence type="ECO:0000256" key="2">
    <source>
        <dbReference type="ARBA" id="ARBA00022527"/>
    </source>
</evidence>
<gene>
    <name evidence="11" type="ORF">BBA_05786</name>
</gene>
<dbReference type="HOGENOM" id="CLU_000288_81_2_1"/>
<protein>
    <recommendedName>
        <fullName evidence="1">non-specific serine/threonine protein kinase</fullName>
        <ecNumber evidence="1">2.7.11.1</ecNumber>
    </recommendedName>
</protein>
<dbReference type="Gene3D" id="3.30.200.20">
    <property type="entry name" value="Phosphorylase Kinase, domain 1"/>
    <property type="match status" value="1"/>
</dbReference>
<dbReference type="GO" id="GO:0005634">
    <property type="term" value="C:nucleus"/>
    <property type="evidence" value="ECO:0007669"/>
    <property type="project" value="TreeGrafter"/>
</dbReference>
<dbReference type="InterPro" id="IPR051334">
    <property type="entry name" value="SRPK"/>
</dbReference>
<dbReference type="GeneID" id="19888798"/>
<feature type="domain" description="Protein kinase" evidence="10">
    <location>
        <begin position="55"/>
        <end position="420"/>
    </location>
</feature>
<dbReference type="PANTHER" id="PTHR47634">
    <property type="entry name" value="PROTEIN KINASE DOMAIN-CONTAINING PROTEIN-RELATED"/>
    <property type="match status" value="1"/>
</dbReference>
<dbReference type="Pfam" id="PF00069">
    <property type="entry name" value="Pkinase"/>
    <property type="match status" value="2"/>
</dbReference>
<keyword evidence="4 9" id="KW-0547">Nucleotide-binding</keyword>
<dbReference type="OrthoDB" id="5979581at2759"/>
<keyword evidence="6 9" id="KW-0067">ATP-binding</keyword>
<reference evidence="11 12" key="1">
    <citation type="journal article" date="2012" name="Sci. Rep.">
        <title>Genomic perspectives on the evolution of fungal entomopathogenicity in Beauveria bassiana.</title>
        <authorList>
            <person name="Xiao G."/>
            <person name="Ying S.H."/>
            <person name="Zheng P."/>
            <person name="Wang Z.L."/>
            <person name="Zhang S."/>
            <person name="Xie X.Q."/>
            <person name="Shang Y."/>
            <person name="St Leger R.J."/>
            <person name="Zhao G.P."/>
            <person name="Wang C."/>
            <person name="Feng M.G."/>
        </authorList>
    </citation>
    <scope>NUCLEOTIDE SEQUENCE [LARGE SCALE GENOMIC DNA]</scope>
    <source>
        <strain evidence="11 12">ARSEF 2860</strain>
    </source>
</reference>
<dbReference type="PANTHER" id="PTHR47634:SF9">
    <property type="entry name" value="PROTEIN KINASE DOMAIN-CONTAINING PROTEIN-RELATED"/>
    <property type="match status" value="1"/>
</dbReference>
<evidence type="ECO:0000256" key="5">
    <source>
        <dbReference type="ARBA" id="ARBA00022777"/>
    </source>
</evidence>
<dbReference type="InterPro" id="IPR017441">
    <property type="entry name" value="Protein_kinase_ATP_BS"/>
</dbReference>
<organism evidence="11 12">
    <name type="scientific">Beauveria bassiana (strain ARSEF 2860)</name>
    <name type="common">White muscardine disease fungus</name>
    <name type="synonym">Tritirachium shiotae</name>
    <dbReference type="NCBI Taxonomy" id="655819"/>
    <lineage>
        <taxon>Eukaryota</taxon>
        <taxon>Fungi</taxon>
        <taxon>Dikarya</taxon>
        <taxon>Ascomycota</taxon>
        <taxon>Pezizomycotina</taxon>
        <taxon>Sordariomycetes</taxon>
        <taxon>Hypocreomycetidae</taxon>
        <taxon>Hypocreales</taxon>
        <taxon>Cordycipitaceae</taxon>
        <taxon>Beauveria</taxon>
    </lineage>
</organism>
<evidence type="ECO:0000256" key="3">
    <source>
        <dbReference type="ARBA" id="ARBA00022679"/>
    </source>
</evidence>
<evidence type="ECO:0000256" key="7">
    <source>
        <dbReference type="ARBA" id="ARBA00047899"/>
    </source>
</evidence>
<dbReference type="EMBL" id="JH725164">
    <property type="protein sequence ID" value="EJP65455.1"/>
    <property type="molecule type" value="Genomic_DNA"/>
</dbReference>
<evidence type="ECO:0000313" key="11">
    <source>
        <dbReference type="EMBL" id="EJP65455.1"/>
    </source>
</evidence>
<dbReference type="GO" id="GO:0050684">
    <property type="term" value="P:regulation of mRNA processing"/>
    <property type="evidence" value="ECO:0007669"/>
    <property type="project" value="TreeGrafter"/>
</dbReference>
<dbReference type="EC" id="2.7.11.1" evidence="1"/>
<accession>J4W503</accession>
<dbReference type="RefSeq" id="XP_008599105.1">
    <property type="nucleotide sequence ID" value="XM_008600883.1"/>
</dbReference>
<dbReference type="SUPFAM" id="SSF56112">
    <property type="entry name" value="Protein kinase-like (PK-like)"/>
    <property type="match status" value="1"/>
</dbReference>
<comment type="catalytic activity">
    <reaction evidence="7">
        <text>L-threonyl-[protein] + ATP = O-phospho-L-threonyl-[protein] + ADP + H(+)</text>
        <dbReference type="Rhea" id="RHEA:46608"/>
        <dbReference type="Rhea" id="RHEA-COMP:11060"/>
        <dbReference type="Rhea" id="RHEA-COMP:11605"/>
        <dbReference type="ChEBI" id="CHEBI:15378"/>
        <dbReference type="ChEBI" id="CHEBI:30013"/>
        <dbReference type="ChEBI" id="CHEBI:30616"/>
        <dbReference type="ChEBI" id="CHEBI:61977"/>
        <dbReference type="ChEBI" id="CHEBI:456216"/>
        <dbReference type="EC" id="2.7.11.1"/>
    </reaction>
</comment>
<keyword evidence="2" id="KW-0723">Serine/threonine-protein kinase</keyword>
<dbReference type="GO" id="GO:0000245">
    <property type="term" value="P:spliceosomal complex assembly"/>
    <property type="evidence" value="ECO:0007669"/>
    <property type="project" value="TreeGrafter"/>
</dbReference>
<dbReference type="GO" id="GO:0004674">
    <property type="term" value="F:protein serine/threonine kinase activity"/>
    <property type="evidence" value="ECO:0007669"/>
    <property type="project" value="UniProtKB-KW"/>
</dbReference>
<dbReference type="InterPro" id="IPR000719">
    <property type="entry name" value="Prot_kinase_dom"/>
</dbReference>
<proteinExistence type="predicted"/>
<dbReference type="AlphaFoldDB" id="J4W503"/>
<keyword evidence="5 11" id="KW-0418">Kinase</keyword>
<evidence type="ECO:0000256" key="9">
    <source>
        <dbReference type="PROSITE-ProRule" id="PRU10141"/>
    </source>
</evidence>
<evidence type="ECO:0000259" key="10">
    <source>
        <dbReference type="PROSITE" id="PS50011"/>
    </source>
</evidence>
<dbReference type="Proteomes" id="UP000002762">
    <property type="component" value="Unassembled WGS sequence"/>
</dbReference>
<dbReference type="Gene3D" id="1.10.510.10">
    <property type="entry name" value="Transferase(Phosphotransferase) domain 1"/>
    <property type="match status" value="1"/>
</dbReference>
<name>J4W503_BEAB2</name>
<keyword evidence="3" id="KW-0808">Transferase</keyword>
<dbReference type="SMART" id="SM00220">
    <property type="entry name" value="S_TKc"/>
    <property type="match status" value="1"/>
</dbReference>
<evidence type="ECO:0000256" key="6">
    <source>
        <dbReference type="ARBA" id="ARBA00022840"/>
    </source>
</evidence>
<evidence type="ECO:0000256" key="1">
    <source>
        <dbReference type="ARBA" id="ARBA00012513"/>
    </source>
</evidence>
<evidence type="ECO:0000313" key="12">
    <source>
        <dbReference type="Proteomes" id="UP000002762"/>
    </source>
</evidence>
<sequence length="436" mass="49983">MVFLSSCNYSTQKDSIGEGMLLVDDGFVDRVERLDKYTPGGFHPVLVGDRIHNRYVVIDKLGYGGWSTVWLVHDSHKQRYLALKVGIADSLPREVLILRALSAQPKAQNLGFDSIPHLLDEFTVSGPNGSHPCYTTALALCNLRECSSSRLFYLDVARAMAYELVLAVAYVHSQNFVHGDIHLRNILVHSQSSIDKVSIPQFRKEYGEPESYKVERRDGQPLTPNVPSIVTVPLYMGKKAKEFTLRDARIILSDFGESYSPGTDVRLGKNCHTPVDFRPPEAHFEPDTPLSFSADIWSLATAIWDIVGMRALFSSAFYSDKQVMCQIVDIIGPLPDHWYENWKDRDEFFDRDGQPKESRHVWPEIGQAFRNRVQKFRGEANMVELCVEEEAAFLDMMKRMLKYRPEERYTVQQVLECDWMVKWARSDYERSRLSQA</sequence>
<comment type="catalytic activity">
    <reaction evidence="8">
        <text>L-seryl-[protein] + ATP = O-phospho-L-seryl-[protein] + ADP + H(+)</text>
        <dbReference type="Rhea" id="RHEA:17989"/>
        <dbReference type="Rhea" id="RHEA-COMP:9863"/>
        <dbReference type="Rhea" id="RHEA-COMP:11604"/>
        <dbReference type="ChEBI" id="CHEBI:15378"/>
        <dbReference type="ChEBI" id="CHEBI:29999"/>
        <dbReference type="ChEBI" id="CHEBI:30616"/>
        <dbReference type="ChEBI" id="CHEBI:83421"/>
        <dbReference type="ChEBI" id="CHEBI:456216"/>
        <dbReference type="EC" id="2.7.11.1"/>
    </reaction>
</comment>
<dbReference type="PROSITE" id="PS50011">
    <property type="entry name" value="PROTEIN_KINASE_DOM"/>
    <property type="match status" value="1"/>
</dbReference>
<dbReference type="STRING" id="655819.J4W503"/>
<feature type="binding site" evidence="9">
    <location>
        <position position="84"/>
    </location>
    <ligand>
        <name>ATP</name>
        <dbReference type="ChEBI" id="CHEBI:30616"/>
    </ligand>
</feature>
<evidence type="ECO:0000256" key="8">
    <source>
        <dbReference type="ARBA" id="ARBA00048679"/>
    </source>
</evidence>
<dbReference type="GO" id="GO:0005524">
    <property type="term" value="F:ATP binding"/>
    <property type="evidence" value="ECO:0007669"/>
    <property type="project" value="UniProtKB-UniRule"/>
</dbReference>
<evidence type="ECO:0000256" key="4">
    <source>
        <dbReference type="ARBA" id="ARBA00022741"/>
    </source>
</evidence>
<dbReference type="InParanoid" id="J4W503"/>
<dbReference type="GO" id="GO:0005737">
    <property type="term" value="C:cytoplasm"/>
    <property type="evidence" value="ECO:0007669"/>
    <property type="project" value="TreeGrafter"/>
</dbReference>
<keyword evidence="12" id="KW-1185">Reference proteome</keyword>
<dbReference type="PROSITE" id="PS00107">
    <property type="entry name" value="PROTEIN_KINASE_ATP"/>
    <property type="match status" value="1"/>
</dbReference>